<keyword evidence="1" id="KW-1133">Transmembrane helix</keyword>
<proteinExistence type="predicted"/>
<feature type="transmembrane region" description="Helical" evidence="1">
    <location>
        <begin position="20"/>
        <end position="42"/>
    </location>
</feature>
<comment type="caution">
    <text evidence="2">The sequence shown here is derived from an EMBL/GenBank/DDBJ whole genome shotgun (WGS) entry which is preliminary data.</text>
</comment>
<dbReference type="PATRIC" id="fig|851.8.peg.2180"/>
<dbReference type="AlphaFoldDB" id="A0A133NGC1"/>
<dbReference type="EMBL" id="LRPY01000235">
    <property type="protein sequence ID" value="KXA15341.1"/>
    <property type="molecule type" value="Genomic_DNA"/>
</dbReference>
<accession>A0A133NGC1</accession>
<dbReference type="Proteomes" id="UP000070401">
    <property type="component" value="Unassembled WGS sequence"/>
</dbReference>
<organism evidence="2 3">
    <name type="scientific">Fusobacterium nucleatum</name>
    <dbReference type="NCBI Taxonomy" id="851"/>
    <lineage>
        <taxon>Bacteria</taxon>
        <taxon>Fusobacteriati</taxon>
        <taxon>Fusobacteriota</taxon>
        <taxon>Fusobacteriia</taxon>
        <taxon>Fusobacteriales</taxon>
        <taxon>Fusobacteriaceae</taxon>
        <taxon>Fusobacterium</taxon>
    </lineage>
</organism>
<reference evidence="3" key="1">
    <citation type="submission" date="2016-01" db="EMBL/GenBank/DDBJ databases">
        <authorList>
            <person name="Mitreva M."/>
            <person name="Pepin K.H."/>
            <person name="Mihindukulasuriya K.A."/>
            <person name="Fulton R."/>
            <person name="Fronick C."/>
            <person name="O'Laughlin M."/>
            <person name="Miner T."/>
            <person name="Herter B."/>
            <person name="Rosa B.A."/>
            <person name="Cordes M."/>
            <person name="Tomlinson C."/>
            <person name="Wollam A."/>
            <person name="Palsikar V.B."/>
            <person name="Mardis E.R."/>
            <person name="Wilson R.K."/>
        </authorList>
    </citation>
    <scope>NUCLEOTIDE SEQUENCE [LARGE SCALE GENOMIC DNA]</scope>
    <source>
        <strain evidence="3">MJR7757B</strain>
    </source>
</reference>
<keyword evidence="3" id="KW-1185">Reference proteome</keyword>
<protein>
    <submittedName>
        <fullName evidence="2">Uncharacterized protein</fullName>
    </submittedName>
</protein>
<keyword evidence="1" id="KW-0472">Membrane</keyword>
<sequence>MIVLYSKTSNEKEENFKRKYFELFYLFIFFIYFSFAIISGYFQHYEYIFTDINNTKEYAVFSEGRYVYIRLENNMLTEGQFPDFRIKEVYEDKNNFIGCDFEYNYETNKKEERYYIVIDKNKASMKIFSEKEFKEKYNISDGKFINIYTFLKKKGTKIGRYR</sequence>
<dbReference type="RefSeq" id="WP_081091101.1">
    <property type="nucleotide sequence ID" value="NZ_KQ956778.1"/>
</dbReference>
<gene>
    <name evidence="2" type="ORF">HMPREF3221_02161</name>
</gene>
<evidence type="ECO:0000313" key="3">
    <source>
        <dbReference type="Proteomes" id="UP000070401"/>
    </source>
</evidence>
<evidence type="ECO:0000256" key="1">
    <source>
        <dbReference type="SAM" id="Phobius"/>
    </source>
</evidence>
<evidence type="ECO:0000313" key="2">
    <source>
        <dbReference type="EMBL" id="KXA15341.1"/>
    </source>
</evidence>
<name>A0A133NGC1_FUSNU</name>
<keyword evidence="1" id="KW-0812">Transmembrane</keyword>